<organism evidence="1 2">
    <name type="scientific">Desulfonispora thiosulfatigenes DSM 11270</name>
    <dbReference type="NCBI Taxonomy" id="656914"/>
    <lineage>
        <taxon>Bacteria</taxon>
        <taxon>Bacillati</taxon>
        <taxon>Bacillota</taxon>
        <taxon>Clostridia</taxon>
        <taxon>Eubacteriales</taxon>
        <taxon>Peptococcaceae</taxon>
        <taxon>Desulfonispora</taxon>
    </lineage>
</organism>
<dbReference type="STRING" id="656914.SAMN00017405_2160"/>
<dbReference type="SUPFAM" id="SSF52467">
    <property type="entry name" value="DHS-like NAD/FAD-binding domain"/>
    <property type="match status" value="1"/>
</dbReference>
<dbReference type="RefSeq" id="WP_084052116.1">
    <property type="nucleotide sequence ID" value="NZ_FWWT01000007.1"/>
</dbReference>
<gene>
    <name evidence="1" type="ORF">SAMN00017405_2160</name>
</gene>
<dbReference type="AlphaFoldDB" id="A0A1W1UKQ4"/>
<dbReference type="OrthoDB" id="7054911at2"/>
<dbReference type="Proteomes" id="UP000192731">
    <property type="component" value="Unassembled WGS sequence"/>
</dbReference>
<dbReference type="EMBL" id="FWWT01000007">
    <property type="protein sequence ID" value="SMB81657.1"/>
    <property type="molecule type" value="Genomic_DNA"/>
</dbReference>
<accession>A0A1W1UKQ4</accession>
<evidence type="ECO:0000313" key="1">
    <source>
        <dbReference type="EMBL" id="SMB81657.1"/>
    </source>
</evidence>
<sequence length="356" mass="42091">MTNDTVYIIGAGINQCITDYEGLNPPLTLNFFKTILKSTKYQSKEYVQKVNLVYEYIEKYWKMDKENLINRTFNLEECFTLIQLQLMEAIEENKEQEISYLLRINSALKIMFVQFLADFEEFINSSKLMRDFGKLIYQQKPNIITFNYDCNVERSIETASGLLNERKHNQYKWKYPLSYGVEFDQIVIDGIKVDQSYYQKNKLYDWKILKLHGSLNWFKYLPVDQKRNLQQNGKVVLTSEKWWLTEPENIDGLIIDPVIIPPVLYKNYNQELIWELWVKAKECLSQCKNLIVIGYSFPPTDFGIRKLLLESFENNSLEKLVIVNPDTTIVSKLKKLVHYDKPVLVCSDLSEFLHKV</sequence>
<proteinExistence type="predicted"/>
<protein>
    <submittedName>
        <fullName evidence="1">SIR2-like domain-containing protein</fullName>
    </submittedName>
</protein>
<reference evidence="1 2" key="1">
    <citation type="submission" date="2017-04" db="EMBL/GenBank/DDBJ databases">
        <authorList>
            <person name="Afonso C.L."/>
            <person name="Miller P.J."/>
            <person name="Scott M.A."/>
            <person name="Spackman E."/>
            <person name="Goraichik I."/>
            <person name="Dimitrov K.M."/>
            <person name="Suarez D.L."/>
            <person name="Swayne D.E."/>
        </authorList>
    </citation>
    <scope>NUCLEOTIDE SEQUENCE [LARGE SCALE GENOMIC DNA]</scope>
    <source>
        <strain evidence="1 2">DSM 11270</strain>
    </source>
</reference>
<dbReference type="InterPro" id="IPR029035">
    <property type="entry name" value="DHS-like_NAD/FAD-binding_dom"/>
</dbReference>
<name>A0A1W1UKQ4_DESTI</name>
<keyword evidence="2" id="KW-1185">Reference proteome</keyword>
<evidence type="ECO:0000313" key="2">
    <source>
        <dbReference type="Proteomes" id="UP000192731"/>
    </source>
</evidence>